<dbReference type="Proteomes" id="UP000759537">
    <property type="component" value="Unassembled WGS sequence"/>
</dbReference>
<accession>A0A9P5N4U5</accession>
<evidence type="ECO:0000259" key="1">
    <source>
        <dbReference type="Pfam" id="PF17109"/>
    </source>
</evidence>
<comment type="caution">
    <text evidence="2">The sequence shown here is derived from an EMBL/GenBank/DDBJ whole genome shotgun (WGS) entry which is preliminary data.</text>
</comment>
<reference evidence="2" key="2">
    <citation type="journal article" date="2020" name="Nat. Commun.">
        <title>Large-scale genome sequencing of mycorrhizal fungi provides insights into the early evolution of symbiotic traits.</title>
        <authorList>
            <person name="Miyauchi S."/>
            <person name="Kiss E."/>
            <person name="Kuo A."/>
            <person name="Drula E."/>
            <person name="Kohler A."/>
            <person name="Sanchez-Garcia M."/>
            <person name="Morin E."/>
            <person name="Andreopoulos B."/>
            <person name="Barry K.W."/>
            <person name="Bonito G."/>
            <person name="Buee M."/>
            <person name="Carver A."/>
            <person name="Chen C."/>
            <person name="Cichocki N."/>
            <person name="Clum A."/>
            <person name="Culley D."/>
            <person name="Crous P.W."/>
            <person name="Fauchery L."/>
            <person name="Girlanda M."/>
            <person name="Hayes R.D."/>
            <person name="Keri Z."/>
            <person name="LaButti K."/>
            <person name="Lipzen A."/>
            <person name="Lombard V."/>
            <person name="Magnuson J."/>
            <person name="Maillard F."/>
            <person name="Murat C."/>
            <person name="Nolan M."/>
            <person name="Ohm R.A."/>
            <person name="Pangilinan J."/>
            <person name="Pereira M.F."/>
            <person name="Perotto S."/>
            <person name="Peter M."/>
            <person name="Pfister S."/>
            <person name="Riley R."/>
            <person name="Sitrit Y."/>
            <person name="Stielow J.B."/>
            <person name="Szollosi G."/>
            <person name="Zifcakova L."/>
            <person name="Stursova M."/>
            <person name="Spatafora J.W."/>
            <person name="Tedersoo L."/>
            <person name="Vaario L.M."/>
            <person name="Yamada A."/>
            <person name="Yan M."/>
            <person name="Wang P."/>
            <person name="Xu J."/>
            <person name="Bruns T."/>
            <person name="Baldrian P."/>
            <person name="Vilgalys R."/>
            <person name="Dunand C."/>
            <person name="Henrissat B."/>
            <person name="Grigoriev I.V."/>
            <person name="Hibbett D."/>
            <person name="Nagy L.G."/>
            <person name="Martin F.M."/>
        </authorList>
    </citation>
    <scope>NUCLEOTIDE SEQUENCE</scope>
    <source>
        <strain evidence="2">Prilba</strain>
    </source>
</reference>
<evidence type="ECO:0000313" key="2">
    <source>
        <dbReference type="EMBL" id="KAF8486298.1"/>
    </source>
</evidence>
<dbReference type="AlphaFoldDB" id="A0A9P5N4U5"/>
<organism evidence="2 3">
    <name type="scientific">Russula ochroleuca</name>
    <dbReference type="NCBI Taxonomy" id="152965"/>
    <lineage>
        <taxon>Eukaryota</taxon>
        <taxon>Fungi</taxon>
        <taxon>Dikarya</taxon>
        <taxon>Basidiomycota</taxon>
        <taxon>Agaricomycotina</taxon>
        <taxon>Agaricomycetes</taxon>
        <taxon>Russulales</taxon>
        <taxon>Russulaceae</taxon>
        <taxon>Russula</taxon>
    </lineage>
</organism>
<dbReference type="Pfam" id="PF17109">
    <property type="entry name" value="Goodbye"/>
    <property type="match status" value="1"/>
</dbReference>
<gene>
    <name evidence="2" type="ORF">DFH94DRAFT_678993</name>
</gene>
<protein>
    <recommendedName>
        <fullName evidence="1">Fungal STAND N-terminal Goodbye domain-containing protein</fullName>
    </recommendedName>
</protein>
<dbReference type="OrthoDB" id="7464126at2759"/>
<proteinExistence type="predicted"/>
<sequence>MSHSHSTPAPSPNFQLIFNSALKEYEKRTKRDLLAHPLVAQLQSCDSSSDILAVIHQQLQGLHQSQRADERLTKWLDPIVNVLFAFSGALGEGVGLVFSPAKVIFAGFGVLLSTARDVRASQDTLIDIFERMENFFQRLEIYTEVSPTPEMIDIIMKIMVEVLSILGIATKEMKQGRTSE</sequence>
<reference evidence="2" key="1">
    <citation type="submission" date="2019-10" db="EMBL/GenBank/DDBJ databases">
        <authorList>
            <consortium name="DOE Joint Genome Institute"/>
            <person name="Kuo A."/>
            <person name="Miyauchi S."/>
            <person name="Kiss E."/>
            <person name="Drula E."/>
            <person name="Kohler A."/>
            <person name="Sanchez-Garcia M."/>
            <person name="Andreopoulos B."/>
            <person name="Barry K.W."/>
            <person name="Bonito G."/>
            <person name="Buee M."/>
            <person name="Carver A."/>
            <person name="Chen C."/>
            <person name="Cichocki N."/>
            <person name="Clum A."/>
            <person name="Culley D."/>
            <person name="Crous P.W."/>
            <person name="Fauchery L."/>
            <person name="Girlanda M."/>
            <person name="Hayes R."/>
            <person name="Keri Z."/>
            <person name="LaButti K."/>
            <person name="Lipzen A."/>
            <person name="Lombard V."/>
            <person name="Magnuson J."/>
            <person name="Maillard F."/>
            <person name="Morin E."/>
            <person name="Murat C."/>
            <person name="Nolan M."/>
            <person name="Ohm R."/>
            <person name="Pangilinan J."/>
            <person name="Pereira M."/>
            <person name="Perotto S."/>
            <person name="Peter M."/>
            <person name="Riley R."/>
            <person name="Sitrit Y."/>
            <person name="Stielow B."/>
            <person name="Szollosi G."/>
            <person name="Zifcakova L."/>
            <person name="Stursova M."/>
            <person name="Spatafora J.W."/>
            <person name="Tedersoo L."/>
            <person name="Vaario L.-M."/>
            <person name="Yamada A."/>
            <person name="Yan M."/>
            <person name="Wang P."/>
            <person name="Xu J."/>
            <person name="Bruns T."/>
            <person name="Baldrian P."/>
            <person name="Vilgalys R."/>
            <person name="Henrissat B."/>
            <person name="Grigoriev I.V."/>
            <person name="Hibbett D."/>
            <person name="Nagy L.G."/>
            <person name="Martin F.M."/>
        </authorList>
    </citation>
    <scope>NUCLEOTIDE SEQUENCE</scope>
    <source>
        <strain evidence="2">Prilba</strain>
    </source>
</reference>
<dbReference type="InterPro" id="IPR031350">
    <property type="entry name" value="Goodbye_dom"/>
</dbReference>
<keyword evidence="3" id="KW-1185">Reference proteome</keyword>
<evidence type="ECO:0000313" key="3">
    <source>
        <dbReference type="Proteomes" id="UP000759537"/>
    </source>
</evidence>
<name>A0A9P5N4U5_9AGAM</name>
<feature type="domain" description="Fungal STAND N-terminal Goodbye" evidence="1">
    <location>
        <begin position="18"/>
        <end position="142"/>
    </location>
</feature>
<dbReference type="EMBL" id="WHVB01000002">
    <property type="protein sequence ID" value="KAF8486298.1"/>
    <property type="molecule type" value="Genomic_DNA"/>
</dbReference>